<proteinExistence type="predicted"/>
<evidence type="ECO:0000259" key="1">
    <source>
        <dbReference type="Pfam" id="PF01370"/>
    </source>
</evidence>
<dbReference type="GO" id="GO:0016853">
    <property type="term" value="F:isomerase activity"/>
    <property type="evidence" value="ECO:0007669"/>
    <property type="project" value="UniProtKB-KW"/>
</dbReference>
<dbReference type="GO" id="GO:0004029">
    <property type="term" value="F:aldehyde dehydrogenase (NAD+) activity"/>
    <property type="evidence" value="ECO:0007669"/>
    <property type="project" value="TreeGrafter"/>
</dbReference>
<feature type="domain" description="NAD-dependent epimerase/dehydratase" evidence="1">
    <location>
        <begin position="11"/>
        <end position="194"/>
    </location>
</feature>
<dbReference type="Proteomes" id="UP000317835">
    <property type="component" value="Chromosome"/>
</dbReference>
<dbReference type="KEGG" id="tpla:ElP_23400"/>
<protein>
    <submittedName>
        <fullName evidence="2">3 beta-hydroxysteroid dehydrogenase/Delta 5--&gt;4-isomerase</fullName>
    </submittedName>
</protein>
<dbReference type="AlphaFoldDB" id="A0A518H0V1"/>
<dbReference type="Gene3D" id="3.40.50.720">
    <property type="entry name" value="NAD(P)-binding Rossmann-like Domain"/>
    <property type="match status" value="1"/>
</dbReference>
<dbReference type="Pfam" id="PF01370">
    <property type="entry name" value="Epimerase"/>
    <property type="match status" value="1"/>
</dbReference>
<dbReference type="PANTHER" id="PTHR48079:SF6">
    <property type="entry name" value="NAD(P)-BINDING DOMAIN-CONTAINING PROTEIN-RELATED"/>
    <property type="match status" value="1"/>
</dbReference>
<evidence type="ECO:0000313" key="3">
    <source>
        <dbReference type="Proteomes" id="UP000317835"/>
    </source>
</evidence>
<dbReference type="GO" id="GO:0005737">
    <property type="term" value="C:cytoplasm"/>
    <property type="evidence" value="ECO:0007669"/>
    <property type="project" value="TreeGrafter"/>
</dbReference>
<dbReference type="EMBL" id="CP036426">
    <property type="protein sequence ID" value="QDV34451.1"/>
    <property type="molecule type" value="Genomic_DNA"/>
</dbReference>
<keyword evidence="3" id="KW-1185">Reference proteome</keyword>
<dbReference type="InterPro" id="IPR051783">
    <property type="entry name" value="NAD(P)-dependent_oxidoreduct"/>
</dbReference>
<organism evidence="2 3">
    <name type="scientific">Tautonia plasticadhaerens</name>
    <dbReference type="NCBI Taxonomy" id="2527974"/>
    <lineage>
        <taxon>Bacteria</taxon>
        <taxon>Pseudomonadati</taxon>
        <taxon>Planctomycetota</taxon>
        <taxon>Planctomycetia</taxon>
        <taxon>Isosphaerales</taxon>
        <taxon>Isosphaeraceae</taxon>
        <taxon>Tautonia</taxon>
    </lineage>
</organism>
<accession>A0A518H0V1</accession>
<dbReference type="SUPFAM" id="SSF51735">
    <property type="entry name" value="NAD(P)-binding Rossmann-fold domains"/>
    <property type="match status" value="1"/>
</dbReference>
<dbReference type="PANTHER" id="PTHR48079">
    <property type="entry name" value="PROTEIN YEEZ"/>
    <property type="match status" value="1"/>
</dbReference>
<gene>
    <name evidence="2" type="ORF">ElP_23400</name>
</gene>
<name>A0A518H0V1_9BACT</name>
<dbReference type="InterPro" id="IPR001509">
    <property type="entry name" value="Epimerase_deHydtase"/>
</dbReference>
<dbReference type="InterPro" id="IPR036291">
    <property type="entry name" value="NAD(P)-bd_dom_sf"/>
</dbReference>
<keyword evidence="2" id="KW-0413">Isomerase</keyword>
<reference evidence="2 3" key="1">
    <citation type="submission" date="2019-02" db="EMBL/GenBank/DDBJ databases">
        <title>Deep-cultivation of Planctomycetes and their phenomic and genomic characterization uncovers novel biology.</title>
        <authorList>
            <person name="Wiegand S."/>
            <person name="Jogler M."/>
            <person name="Boedeker C."/>
            <person name="Pinto D."/>
            <person name="Vollmers J."/>
            <person name="Rivas-Marin E."/>
            <person name="Kohn T."/>
            <person name="Peeters S.H."/>
            <person name="Heuer A."/>
            <person name="Rast P."/>
            <person name="Oberbeckmann S."/>
            <person name="Bunk B."/>
            <person name="Jeske O."/>
            <person name="Meyerdierks A."/>
            <person name="Storesund J.E."/>
            <person name="Kallscheuer N."/>
            <person name="Luecker S."/>
            <person name="Lage O.M."/>
            <person name="Pohl T."/>
            <person name="Merkel B.J."/>
            <person name="Hornburger P."/>
            <person name="Mueller R.-W."/>
            <person name="Bruemmer F."/>
            <person name="Labrenz M."/>
            <person name="Spormann A.M."/>
            <person name="Op den Camp H."/>
            <person name="Overmann J."/>
            <person name="Amann R."/>
            <person name="Jetten M.S.M."/>
            <person name="Mascher T."/>
            <person name="Medema M.H."/>
            <person name="Devos D.P."/>
            <person name="Kaster A.-K."/>
            <person name="Ovreas L."/>
            <person name="Rohde M."/>
            <person name="Galperin M.Y."/>
            <person name="Jogler C."/>
        </authorList>
    </citation>
    <scope>NUCLEOTIDE SEQUENCE [LARGE SCALE GENOMIC DNA]</scope>
    <source>
        <strain evidence="2 3">ElP</strain>
    </source>
</reference>
<sequence>MPGVVPGDWPVLVTGAGGFVGGHVARELARAGHPVRGLVRRPPPVEPGDPEVDWRIGDLLEPGDRRRAVRGMRAVVHAAAWVSLGPDDGRARAVNVEATRALLVEAEAAGVERFVYTSTLHTIACGTAEGPADEEAPWNLRVVDSPYCRTKREAEAMVLGWAGDRLGCLAICPGMVVGPRDVRPTSTGLLLLMARVPVAIVPGGGIPVIDAGVIAQAHRRSLESGEPGRRYAAVGPYLSYAEMARIVGRMAGWPRVVRTLPDAAEGPMRLAYAAAGRVVRRVREYGSPAVVSGAFLRLHVSGSRADAAFGLVHPAASGSIRAALEDARRSGRAPGLRLVDEGSGDR</sequence>
<evidence type="ECO:0000313" key="2">
    <source>
        <dbReference type="EMBL" id="QDV34451.1"/>
    </source>
</evidence>